<accession>A0A6G1JD92</accession>
<gene>
    <name evidence="1" type="ORF">K458DRAFT_401524</name>
</gene>
<proteinExistence type="predicted"/>
<dbReference type="Proteomes" id="UP000799291">
    <property type="component" value="Unassembled WGS sequence"/>
</dbReference>
<dbReference type="EMBL" id="MU005574">
    <property type="protein sequence ID" value="KAF2688135.1"/>
    <property type="molecule type" value="Genomic_DNA"/>
</dbReference>
<organism evidence="1 2">
    <name type="scientific">Lentithecium fluviatile CBS 122367</name>
    <dbReference type="NCBI Taxonomy" id="1168545"/>
    <lineage>
        <taxon>Eukaryota</taxon>
        <taxon>Fungi</taxon>
        <taxon>Dikarya</taxon>
        <taxon>Ascomycota</taxon>
        <taxon>Pezizomycotina</taxon>
        <taxon>Dothideomycetes</taxon>
        <taxon>Pleosporomycetidae</taxon>
        <taxon>Pleosporales</taxon>
        <taxon>Massarineae</taxon>
        <taxon>Lentitheciaceae</taxon>
        <taxon>Lentithecium</taxon>
    </lineage>
</organism>
<name>A0A6G1JD92_9PLEO</name>
<evidence type="ECO:0000313" key="2">
    <source>
        <dbReference type="Proteomes" id="UP000799291"/>
    </source>
</evidence>
<reference evidence="1" key="1">
    <citation type="journal article" date="2020" name="Stud. Mycol.">
        <title>101 Dothideomycetes genomes: a test case for predicting lifestyles and emergence of pathogens.</title>
        <authorList>
            <person name="Haridas S."/>
            <person name="Albert R."/>
            <person name="Binder M."/>
            <person name="Bloem J."/>
            <person name="Labutti K."/>
            <person name="Salamov A."/>
            <person name="Andreopoulos B."/>
            <person name="Baker S."/>
            <person name="Barry K."/>
            <person name="Bills G."/>
            <person name="Bluhm B."/>
            <person name="Cannon C."/>
            <person name="Castanera R."/>
            <person name="Culley D."/>
            <person name="Daum C."/>
            <person name="Ezra D."/>
            <person name="Gonzalez J."/>
            <person name="Henrissat B."/>
            <person name="Kuo A."/>
            <person name="Liang C."/>
            <person name="Lipzen A."/>
            <person name="Lutzoni F."/>
            <person name="Magnuson J."/>
            <person name="Mondo S."/>
            <person name="Nolan M."/>
            <person name="Ohm R."/>
            <person name="Pangilinan J."/>
            <person name="Park H.-J."/>
            <person name="Ramirez L."/>
            <person name="Alfaro M."/>
            <person name="Sun H."/>
            <person name="Tritt A."/>
            <person name="Yoshinaga Y."/>
            <person name="Zwiers L.-H."/>
            <person name="Turgeon B."/>
            <person name="Goodwin S."/>
            <person name="Spatafora J."/>
            <person name="Crous P."/>
            <person name="Grigoriev I."/>
        </authorList>
    </citation>
    <scope>NUCLEOTIDE SEQUENCE</scope>
    <source>
        <strain evidence="1">CBS 122367</strain>
    </source>
</reference>
<dbReference type="OrthoDB" id="10618719at2759"/>
<protein>
    <submittedName>
        <fullName evidence="1">Uncharacterized protein</fullName>
    </submittedName>
</protein>
<evidence type="ECO:0000313" key="1">
    <source>
        <dbReference type="EMBL" id="KAF2688135.1"/>
    </source>
</evidence>
<sequence length="256" mass="29355">MSTRRRSVRTGSISADEPEFDPLQYTAEGIPINRDWTPMVRPENPATDFWVDEKRVQRNRHADMPEQAKAMADAVDYGFKDIDRTPLAPTAHPGYLHGWTRPKFPTDQERREELTQIFIAKLKLARDLAIEEINANGKETKDSLLKRKKTSDRPIAQQFADPNQPMPIPFQAQDLIRLFLCEVGTIKLLETASNEDKSKEGWKRTYKWAQIHRDQRWQALANILQLQLPGEERARKNAALGIMGDLLLLGSVRTGE</sequence>
<dbReference type="AlphaFoldDB" id="A0A6G1JD92"/>
<keyword evidence="2" id="KW-1185">Reference proteome</keyword>